<dbReference type="Pfam" id="PF00227">
    <property type="entry name" value="Proteasome"/>
    <property type="match status" value="1"/>
</dbReference>
<protein>
    <submittedName>
        <fullName evidence="1 2">Uncharacterized protein</fullName>
    </submittedName>
</protein>
<evidence type="ECO:0000313" key="2">
    <source>
        <dbReference type="EnsemblPlants" id="Pp3c2_5060V3.1"/>
    </source>
</evidence>
<keyword evidence="3" id="KW-1185">Reference proteome</keyword>
<dbReference type="STRING" id="3218.A0A2K1L095"/>
<dbReference type="EMBL" id="ABEU02000002">
    <property type="protein sequence ID" value="PNR59449.1"/>
    <property type="molecule type" value="Genomic_DNA"/>
</dbReference>
<dbReference type="Gene3D" id="3.60.20.10">
    <property type="entry name" value="Glutamine Phosphoribosylpyrophosphate, subunit 1, domain 1"/>
    <property type="match status" value="1"/>
</dbReference>
<evidence type="ECO:0000313" key="1">
    <source>
        <dbReference type="EMBL" id="PNR59449.1"/>
    </source>
</evidence>
<reference evidence="1 3" key="2">
    <citation type="journal article" date="2018" name="Plant J.">
        <title>The Physcomitrella patens chromosome-scale assembly reveals moss genome structure and evolution.</title>
        <authorList>
            <person name="Lang D."/>
            <person name="Ullrich K.K."/>
            <person name="Murat F."/>
            <person name="Fuchs J."/>
            <person name="Jenkins J."/>
            <person name="Haas F.B."/>
            <person name="Piednoel M."/>
            <person name="Gundlach H."/>
            <person name="Van Bel M."/>
            <person name="Meyberg R."/>
            <person name="Vives C."/>
            <person name="Morata J."/>
            <person name="Symeonidi A."/>
            <person name="Hiss M."/>
            <person name="Muchero W."/>
            <person name="Kamisugi Y."/>
            <person name="Saleh O."/>
            <person name="Blanc G."/>
            <person name="Decker E.L."/>
            <person name="van Gessel N."/>
            <person name="Grimwood J."/>
            <person name="Hayes R.D."/>
            <person name="Graham S.W."/>
            <person name="Gunter L.E."/>
            <person name="McDaniel S.F."/>
            <person name="Hoernstein S.N.W."/>
            <person name="Larsson A."/>
            <person name="Li F.W."/>
            <person name="Perroud P.F."/>
            <person name="Phillips J."/>
            <person name="Ranjan P."/>
            <person name="Rokshar D.S."/>
            <person name="Rothfels C.J."/>
            <person name="Schneider L."/>
            <person name="Shu S."/>
            <person name="Stevenson D.W."/>
            <person name="Thummler F."/>
            <person name="Tillich M."/>
            <person name="Villarreal Aguilar J.C."/>
            <person name="Widiez T."/>
            <person name="Wong G.K."/>
            <person name="Wymore A."/>
            <person name="Zhang Y."/>
            <person name="Zimmer A.D."/>
            <person name="Quatrano R.S."/>
            <person name="Mayer K.F.X."/>
            <person name="Goodstein D."/>
            <person name="Casacuberta J.M."/>
            <person name="Vandepoele K."/>
            <person name="Reski R."/>
            <person name="Cuming A.C."/>
            <person name="Tuskan G.A."/>
            <person name="Maumus F."/>
            <person name="Salse J."/>
            <person name="Schmutz J."/>
            <person name="Rensing S.A."/>
        </authorList>
    </citation>
    <scope>NUCLEOTIDE SEQUENCE [LARGE SCALE GENOMIC DNA]</scope>
    <source>
        <strain evidence="2 3">cv. Gransden 2004</strain>
    </source>
</reference>
<dbReference type="InParanoid" id="A0A2K1L095"/>
<gene>
    <name evidence="1" type="ORF">PHYPA_002240</name>
</gene>
<reference evidence="2" key="3">
    <citation type="submission" date="2020-12" db="UniProtKB">
        <authorList>
            <consortium name="EnsemblPlants"/>
        </authorList>
    </citation>
    <scope>IDENTIFICATION</scope>
</reference>
<sequence length="95" mass="10808">MSYTSLNHFNRHFATSFGSKEQEAVNFLEKKCKSNPQFSYEETVQTTISALQSILLEDFKLTEIEVRVVRAGKPEFCVLTTEEIDEHLTAISGCD</sequence>
<dbReference type="AlphaFoldDB" id="A0A2K1L095"/>
<dbReference type="InterPro" id="IPR029055">
    <property type="entry name" value="Ntn_hydrolases_N"/>
</dbReference>
<reference evidence="1 3" key="1">
    <citation type="journal article" date="2008" name="Science">
        <title>The Physcomitrella genome reveals evolutionary insights into the conquest of land by plants.</title>
        <authorList>
            <person name="Rensing S."/>
            <person name="Lang D."/>
            <person name="Zimmer A."/>
            <person name="Terry A."/>
            <person name="Salamov A."/>
            <person name="Shapiro H."/>
            <person name="Nishiyama T."/>
            <person name="Perroud P.-F."/>
            <person name="Lindquist E."/>
            <person name="Kamisugi Y."/>
            <person name="Tanahashi T."/>
            <person name="Sakakibara K."/>
            <person name="Fujita T."/>
            <person name="Oishi K."/>
            <person name="Shin-I T."/>
            <person name="Kuroki Y."/>
            <person name="Toyoda A."/>
            <person name="Suzuki Y."/>
            <person name="Hashimoto A."/>
            <person name="Yamaguchi K."/>
            <person name="Sugano A."/>
            <person name="Kohara Y."/>
            <person name="Fujiyama A."/>
            <person name="Anterola A."/>
            <person name="Aoki S."/>
            <person name="Ashton N."/>
            <person name="Barbazuk W.B."/>
            <person name="Barker E."/>
            <person name="Bennetzen J."/>
            <person name="Bezanilla M."/>
            <person name="Blankenship R."/>
            <person name="Cho S.H."/>
            <person name="Dutcher S."/>
            <person name="Estelle M."/>
            <person name="Fawcett J.A."/>
            <person name="Gundlach H."/>
            <person name="Hanada K."/>
            <person name="Heyl A."/>
            <person name="Hicks K.A."/>
            <person name="Hugh J."/>
            <person name="Lohr M."/>
            <person name="Mayer K."/>
            <person name="Melkozernov A."/>
            <person name="Murata T."/>
            <person name="Nelson D."/>
            <person name="Pils B."/>
            <person name="Prigge M."/>
            <person name="Reiss B."/>
            <person name="Renner T."/>
            <person name="Rombauts S."/>
            <person name="Rushton P."/>
            <person name="Sanderfoot A."/>
            <person name="Schween G."/>
            <person name="Shiu S.-H."/>
            <person name="Stueber K."/>
            <person name="Theodoulou F.L."/>
            <person name="Tu H."/>
            <person name="Van de Peer Y."/>
            <person name="Verrier P.J."/>
            <person name="Waters E."/>
            <person name="Wood A."/>
            <person name="Yang L."/>
            <person name="Cove D."/>
            <person name="Cuming A."/>
            <person name="Hasebe M."/>
            <person name="Lucas S."/>
            <person name="Mishler D.B."/>
            <person name="Reski R."/>
            <person name="Grigoriev I."/>
            <person name="Quatrano R.S."/>
            <person name="Boore J.L."/>
        </authorList>
    </citation>
    <scope>NUCLEOTIDE SEQUENCE [LARGE SCALE GENOMIC DNA]</scope>
    <source>
        <strain evidence="2 3">cv. Gransden 2004</strain>
    </source>
</reference>
<accession>A0A2K1L095</accession>
<dbReference type="GO" id="GO:0005839">
    <property type="term" value="C:proteasome core complex"/>
    <property type="evidence" value="ECO:0007669"/>
    <property type="project" value="InterPro"/>
</dbReference>
<evidence type="ECO:0000313" key="3">
    <source>
        <dbReference type="Proteomes" id="UP000006727"/>
    </source>
</evidence>
<name>A0A2K1L095_PHYPA</name>
<organism evidence="1">
    <name type="scientific">Physcomitrium patens</name>
    <name type="common">Spreading-leaved earth moss</name>
    <name type="synonym">Physcomitrella patens</name>
    <dbReference type="NCBI Taxonomy" id="3218"/>
    <lineage>
        <taxon>Eukaryota</taxon>
        <taxon>Viridiplantae</taxon>
        <taxon>Streptophyta</taxon>
        <taxon>Embryophyta</taxon>
        <taxon>Bryophyta</taxon>
        <taxon>Bryophytina</taxon>
        <taxon>Bryopsida</taxon>
        <taxon>Funariidae</taxon>
        <taxon>Funariales</taxon>
        <taxon>Funariaceae</taxon>
        <taxon>Physcomitrium</taxon>
    </lineage>
</organism>
<dbReference type="EnsemblPlants" id="Pp3c2_5060V3.1">
    <property type="protein sequence ID" value="Pp3c2_5060V3.1"/>
    <property type="gene ID" value="Pp3c2_5060"/>
</dbReference>
<dbReference type="Proteomes" id="UP000006727">
    <property type="component" value="Chromosome 2"/>
</dbReference>
<dbReference type="Gramene" id="Pp3c2_5060V3.1">
    <property type="protein sequence ID" value="Pp3c2_5060V3.1"/>
    <property type="gene ID" value="Pp3c2_5060"/>
</dbReference>
<proteinExistence type="predicted"/>
<dbReference type="SUPFAM" id="SSF56235">
    <property type="entry name" value="N-terminal nucleophile aminohydrolases (Ntn hydrolases)"/>
    <property type="match status" value="1"/>
</dbReference>
<dbReference type="GO" id="GO:0051603">
    <property type="term" value="P:proteolysis involved in protein catabolic process"/>
    <property type="evidence" value="ECO:0007669"/>
    <property type="project" value="InterPro"/>
</dbReference>
<dbReference type="InterPro" id="IPR001353">
    <property type="entry name" value="Proteasome_sua/b"/>
</dbReference>